<keyword evidence="5" id="KW-0762">Sugar transport</keyword>
<evidence type="ECO:0000313" key="10">
    <source>
        <dbReference type="EMBL" id="GMF14840.1"/>
    </source>
</evidence>
<dbReference type="Proteomes" id="UP001165083">
    <property type="component" value="Unassembled WGS sequence"/>
</dbReference>
<keyword evidence="6" id="KW-0812">Transmembrane</keyword>
<evidence type="ECO:0000256" key="3">
    <source>
        <dbReference type="ARBA" id="ARBA00022448"/>
    </source>
</evidence>
<comment type="subcellular location">
    <subcellularLocation>
        <location evidence="1">Cell membrane</location>
        <topology evidence="1">Multi-pass membrane protein</topology>
    </subcellularLocation>
</comment>
<keyword evidence="7" id="KW-0677">Repeat</keyword>
<dbReference type="GO" id="GO:0005886">
    <property type="term" value="C:plasma membrane"/>
    <property type="evidence" value="ECO:0007669"/>
    <property type="project" value="UniProtKB-SubCell"/>
</dbReference>
<dbReference type="PANTHER" id="PTHR10791:SF30">
    <property type="entry name" value="SUGAR TRANSPORTER SWEET1"/>
    <property type="match status" value="1"/>
</dbReference>
<dbReference type="AlphaFoldDB" id="A0A9W6TL14"/>
<dbReference type="Gene3D" id="1.20.1280.290">
    <property type="match status" value="1"/>
</dbReference>
<evidence type="ECO:0000256" key="1">
    <source>
        <dbReference type="ARBA" id="ARBA00004651"/>
    </source>
</evidence>
<keyword evidence="9" id="KW-0472">Membrane</keyword>
<evidence type="ECO:0000256" key="9">
    <source>
        <dbReference type="ARBA" id="ARBA00023136"/>
    </source>
</evidence>
<keyword evidence="4" id="KW-1003">Cell membrane</keyword>
<keyword evidence="8" id="KW-1133">Transmembrane helix</keyword>
<proteinExistence type="inferred from homology"/>
<dbReference type="EMBL" id="BSXW01000207">
    <property type="protein sequence ID" value="GMF14840.1"/>
    <property type="molecule type" value="Genomic_DNA"/>
</dbReference>
<evidence type="ECO:0000256" key="8">
    <source>
        <dbReference type="ARBA" id="ARBA00022989"/>
    </source>
</evidence>
<organism evidence="10 11">
    <name type="scientific">Phytophthora lilii</name>
    <dbReference type="NCBI Taxonomy" id="2077276"/>
    <lineage>
        <taxon>Eukaryota</taxon>
        <taxon>Sar</taxon>
        <taxon>Stramenopiles</taxon>
        <taxon>Oomycota</taxon>
        <taxon>Peronosporomycetes</taxon>
        <taxon>Peronosporales</taxon>
        <taxon>Peronosporaceae</taxon>
        <taxon>Phytophthora</taxon>
    </lineage>
</organism>
<dbReference type="OrthoDB" id="409725at2759"/>
<protein>
    <submittedName>
        <fullName evidence="10">Unnamed protein product</fullName>
    </submittedName>
</protein>
<evidence type="ECO:0000256" key="6">
    <source>
        <dbReference type="ARBA" id="ARBA00022692"/>
    </source>
</evidence>
<gene>
    <name evidence="10" type="ORF">Plil01_000497000</name>
</gene>
<keyword evidence="11" id="KW-1185">Reference proteome</keyword>
<dbReference type="GO" id="GO:0051119">
    <property type="term" value="F:sugar transmembrane transporter activity"/>
    <property type="evidence" value="ECO:0007669"/>
    <property type="project" value="InterPro"/>
</dbReference>
<evidence type="ECO:0000256" key="4">
    <source>
        <dbReference type="ARBA" id="ARBA00022475"/>
    </source>
</evidence>
<dbReference type="PANTHER" id="PTHR10791">
    <property type="entry name" value="RAG1-ACTIVATING PROTEIN 1"/>
    <property type="match status" value="1"/>
</dbReference>
<reference evidence="10" key="1">
    <citation type="submission" date="2023-04" db="EMBL/GenBank/DDBJ databases">
        <title>Phytophthora lilii NBRC 32176.</title>
        <authorList>
            <person name="Ichikawa N."/>
            <person name="Sato H."/>
            <person name="Tonouchi N."/>
        </authorList>
    </citation>
    <scope>NUCLEOTIDE SEQUENCE</scope>
    <source>
        <strain evidence="10">NBRC 32176</strain>
    </source>
</reference>
<accession>A0A9W6TL14</accession>
<evidence type="ECO:0000313" key="11">
    <source>
        <dbReference type="Proteomes" id="UP001165083"/>
    </source>
</evidence>
<evidence type="ECO:0000256" key="7">
    <source>
        <dbReference type="ARBA" id="ARBA00022737"/>
    </source>
</evidence>
<dbReference type="InterPro" id="IPR047664">
    <property type="entry name" value="SWEET"/>
</dbReference>
<keyword evidence="3" id="KW-0813">Transport</keyword>
<comment type="similarity">
    <text evidence="2">Belongs to the SWEET sugar transporter family.</text>
</comment>
<sequence>MPFTMGIVNVLNSFCWALYSGLVGNMFILAPNIAGLALGTTQLVLTCIYRRKAPEDDEVISFENPFDQAAMSVVIVSPIQSEKYERKLSGVDGQKSSNFVALQSPK</sequence>
<comment type="caution">
    <text evidence="10">The sequence shown here is derived from an EMBL/GenBank/DDBJ whole genome shotgun (WGS) entry which is preliminary data.</text>
</comment>
<dbReference type="Pfam" id="PF03083">
    <property type="entry name" value="MtN3_slv"/>
    <property type="match status" value="1"/>
</dbReference>
<name>A0A9W6TL14_9STRA</name>
<dbReference type="InterPro" id="IPR004316">
    <property type="entry name" value="SWEET_rpt"/>
</dbReference>
<evidence type="ECO:0000256" key="5">
    <source>
        <dbReference type="ARBA" id="ARBA00022597"/>
    </source>
</evidence>
<evidence type="ECO:0000256" key="2">
    <source>
        <dbReference type="ARBA" id="ARBA00007809"/>
    </source>
</evidence>